<feature type="compositionally biased region" description="Polar residues" evidence="1">
    <location>
        <begin position="213"/>
        <end position="235"/>
    </location>
</feature>
<proteinExistence type="predicted"/>
<evidence type="ECO:0000256" key="1">
    <source>
        <dbReference type="SAM" id="MobiDB-lite"/>
    </source>
</evidence>
<feature type="region of interest" description="Disordered" evidence="1">
    <location>
        <begin position="182"/>
        <end position="244"/>
    </location>
</feature>
<keyword evidence="3" id="KW-1185">Reference proteome</keyword>
<gene>
    <name evidence="4" type="primary">LOC106809612</name>
</gene>
<feature type="signal peptide" evidence="2">
    <location>
        <begin position="1"/>
        <end position="19"/>
    </location>
</feature>
<feature type="chain" id="PRO_5047513500" evidence="2">
    <location>
        <begin position="20"/>
        <end position="301"/>
    </location>
</feature>
<keyword evidence="2" id="KW-0732">Signal</keyword>
<sequence>MNSSLLLTLLLGYVGLIRAQGGMTGYGPQVIQGYARRVGSHRLTGRGFTSGVQNDGFTSGVQNGGFASGVQNGGFASGLQNGGFASGLQNGGFASGLQNGGFASRSQNVGFAASSALRGSAIDINNFANIDASAFGFRNFAPEYVSIADFDFGAARQAAAAFAPEEAINAASQEQVVIGRRFRSGSARQTETSSASREGSGSGEAGIELSAERTASQDATQQFSQTASGDGSTKQGAGYAFERGNDGSVRFQPVRLDSLPVHSGPRSQLPVAARTGGGLNPLGALGARGFVRRRTGARTTA</sequence>
<feature type="compositionally biased region" description="Low complexity" evidence="1">
    <location>
        <begin position="193"/>
        <end position="209"/>
    </location>
</feature>
<accession>A0ABM1E7S4</accession>
<dbReference type="Proteomes" id="UP000695022">
    <property type="component" value="Unplaced"/>
</dbReference>
<dbReference type="RefSeq" id="XP_014668245.1">
    <property type="nucleotide sequence ID" value="XM_014812759.1"/>
</dbReference>
<reference evidence="4" key="1">
    <citation type="submission" date="2025-08" db="UniProtKB">
        <authorList>
            <consortium name="RefSeq"/>
        </authorList>
    </citation>
    <scope>IDENTIFICATION</scope>
</reference>
<evidence type="ECO:0000256" key="2">
    <source>
        <dbReference type="SAM" id="SignalP"/>
    </source>
</evidence>
<dbReference type="GeneID" id="106809612"/>
<evidence type="ECO:0000313" key="3">
    <source>
        <dbReference type="Proteomes" id="UP000695022"/>
    </source>
</evidence>
<evidence type="ECO:0000313" key="4">
    <source>
        <dbReference type="RefSeq" id="XP_014668245.1"/>
    </source>
</evidence>
<protein>
    <submittedName>
        <fullName evidence="4">Uncharacterized protein LOC106809612</fullName>
    </submittedName>
</protein>
<organism evidence="3 4">
    <name type="scientific">Priapulus caudatus</name>
    <name type="common">Priapulid worm</name>
    <dbReference type="NCBI Taxonomy" id="37621"/>
    <lineage>
        <taxon>Eukaryota</taxon>
        <taxon>Metazoa</taxon>
        <taxon>Ecdysozoa</taxon>
        <taxon>Scalidophora</taxon>
        <taxon>Priapulida</taxon>
        <taxon>Priapulimorpha</taxon>
        <taxon>Priapulimorphida</taxon>
        <taxon>Priapulidae</taxon>
        <taxon>Priapulus</taxon>
    </lineage>
</organism>
<name>A0ABM1E7S4_PRICU</name>